<keyword evidence="7" id="KW-0067">ATP-binding</keyword>
<protein>
    <recommendedName>
        <fullName evidence="2">histidine kinase</fullName>
        <ecNumber evidence="2">2.7.13.3</ecNumber>
    </recommendedName>
</protein>
<evidence type="ECO:0000256" key="10">
    <source>
        <dbReference type="SAM" id="Phobius"/>
    </source>
</evidence>
<evidence type="ECO:0000256" key="9">
    <source>
        <dbReference type="SAM" id="Coils"/>
    </source>
</evidence>
<keyword evidence="10" id="KW-0472">Membrane</keyword>
<evidence type="ECO:0000256" key="5">
    <source>
        <dbReference type="ARBA" id="ARBA00022741"/>
    </source>
</evidence>
<evidence type="ECO:0000313" key="12">
    <source>
        <dbReference type="EMBL" id="NHN30637.1"/>
    </source>
</evidence>
<dbReference type="InterPro" id="IPR036890">
    <property type="entry name" value="HATPase_C_sf"/>
</dbReference>
<sequence>MEKSYQGRSLKRLIRRLMNVSTLFTILIFSAMIVLILLWLMQPLSQLGSQLVAKSVAREMNAPSFLGEQSIQSLEQLSTDTLAGKAWLDVLQKNERTRYRFPFIDKSSDPMREIYTVTFKITAQSRILYESPERVALLTEPSSLPWNQWLIQYFSTELTIPLMDAEGREVGSVIAGIYPPLMVQILWLITACIVALGSLSFLINYLLCKYLTVPMVRPLKQLRDRIRKVASEDAAVFMEKGIQLDRPYVETLEIAEEANKIVTNIRGYLETARKQTELLKAHQEELEAQKEELEAQNETLEGSQAMIRNTQELVRAKEQSVRRLLDNAGQGFLSFGSNLLIHSEYSAECRDMLQADIANQLFPELLLKEDSEIAFLRELLLKIFEEPEEFQIELYLGLLTEEMQLHNKVIHFEYKLLTEELQHEGAALMQKTMMVILTDITETRRLEQLMEEESKRLKMVVSIVGHYKDFTECLADYESFCDHEIPELLISNKPMETILSELYRELHTYKGNFAIFNLVHTVKELHQAEDQLSVWMHEDEEALTPRILAERMQALNPKAWTETDIDILSTTLGESMAERRDVLIIDKEQLIKIEDLILEELDPLQSRKLVPELRRLRHKPFTELLRMYPDYAVSLAERNDKEIKPFTIEGGDFYVDYGTYHPLARSLIHIIRNMVDHGIETPEDRAAVGKQPAGNLRCAAFIEQEHIIIELEDDGNGLDLDKVMKKALDKGIVTEAQLQHMTMEAISQLIFREELSTNDQITELSGRGIGLTAVRAETDELGGSIEVVTLPGTSTKFIIRIPYMEMKDIPNLAVPDLMQPLLQKTVSYLNEAMEEEEWVYKQDLRSDPAGKLMLLPVTAYVKLKGTLKGLFVLTADEGTANRLFQQLLIGGTQGQEIKSCDREDAMAEAVNTIVGNSLAAFEDYDPYVKIDPPVTVAALTAALTYPSAEIWTSELSSGQAHSQMGIRLVLMSENYSD</sequence>
<dbReference type="InterPro" id="IPR005467">
    <property type="entry name" value="His_kinase_dom"/>
</dbReference>
<keyword evidence="10" id="KW-0812">Transmembrane</keyword>
<dbReference type="Pfam" id="PF13690">
    <property type="entry name" value="CheX"/>
    <property type="match status" value="1"/>
</dbReference>
<dbReference type="Gene3D" id="3.30.565.10">
    <property type="entry name" value="Histidine kinase-like ATPase, C-terminal domain"/>
    <property type="match status" value="1"/>
</dbReference>
<comment type="catalytic activity">
    <reaction evidence="1">
        <text>ATP + protein L-histidine = ADP + protein N-phospho-L-histidine.</text>
        <dbReference type="EC" id="2.7.13.3"/>
    </reaction>
</comment>
<dbReference type="SMART" id="SM00387">
    <property type="entry name" value="HATPase_c"/>
    <property type="match status" value="1"/>
</dbReference>
<dbReference type="Gene3D" id="3.40.1550.10">
    <property type="entry name" value="CheC-like"/>
    <property type="match status" value="1"/>
</dbReference>
<dbReference type="PANTHER" id="PTHR43395">
    <property type="entry name" value="SENSOR HISTIDINE KINASE CHEA"/>
    <property type="match status" value="1"/>
</dbReference>
<dbReference type="PANTHER" id="PTHR43395:SF10">
    <property type="entry name" value="CHEMOTAXIS PROTEIN CHEA"/>
    <property type="match status" value="1"/>
</dbReference>
<dbReference type="PROSITE" id="PS50109">
    <property type="entry name" value="HIS_KIN"/>
    <property type="match status" value="1"/>
</dbReference>
<dbReference type="PRINTS" id="PR00344">
    <property type="entry name" value="BCTRLSENSOR"/>
</dbReference>
<gene>
    <name evidence="12" type="ORF">G9U52_12420</name>
</gene>
<dbReference type="InterPro" id="IPR028051">
    <property type="entry name" value="CheX-like_dom"/>
</dbReference>
<reference evidence="12" key="1">
    <citation type="submission" date="2020-03" db="EMBL/GenBank/DDBJ databases">
        <title>Draft sequencing of Paenibacilllus sp. S3N08.</title>
        <authorList>
            <person name="Kim D.-U."/>
        </authorList>
    </citation>
    <scope>NUCLEOTIDE SEQUENCE</scope>
    <source>
        <strain evidence="12">S3N08</strain>
    </source>
</reference>
<evidence type="ECO:0000256" key="7">
    <source>
        <dbReference type="ARBA" id="ARBA00022840"/>
    </source>
</evidence>
<evidence type="ECO:0000256" key="4">
    <source>
        <dbReference type="ARBA" id="ARBA00022679"/>
    </source>
</evidence>
<feature type="domain" description="Histidine kinase" evidence="11">
    <location>
        <begin position="667"/>
        <end position="805"/>
    </location>
</feature>
<feature type="coiled-coil region" evidence="9">
    <location>
        <begin position="269"/>
        <end position="327"/>
    </location>
</feature>
<feature type="transmembrane region" description="Helical" evidence="10">
    <location>
        <begin position="20"/>
        <end position="41"/>
    </location>
</feature>
<evidence type="ECO:0000256" key="6">
    <source>
        <dbReference type="ARBA" id="ARBA00022777"/>
    </source>
</evidence>
<dbReference type="SUPFAM" id="SSF55874">
    <property type="entry name" value="ATPase domain of HSP90 chaperone/DNA topoisomerase II/histidine kinase"/>
    <property type="match status" value="1"/>
</dbReference>
<dbReference type="InterPro" id="IPR004358">
    <property type="entry name" value="Sig_transdc_His_kin-like_C"/>
</dbReference>
<evidence type="ECO:0000256" key="8">
    <source>
        <dbReference type="ARBA" id="ARBA00023012"/>
    </source>
</evidence>
<evidence type="ECO:0000256" key="3">
    <source>
        <dbReference type="ARBA" id="ARBA00022500"/>
    </source>
</evidence>
<dbReference type="SUPFAM" id="SSF103039">
    <property type="entry name" value="CheC-like"/>
    <property type="match status" value="1"/>
</dbReference>
<accession>A0ABX0J2Q3</accession>
<proteinExistence type="predicted"/>
<keyword evidence="5" id="KW-0547">Nucleotide-binding</keyword>
<keyword evidence="6" id="KW-0418">Kinase</keyword>
<keyword evidence="10" id="KW-1133">Transmembrane helix</keyword>
<keyword evidence="8" id="KW-0902">Two-component regulatory system</keyword>
<dbReference type="Pfam" id="PF02518">
    <property type="entry name" value="HATPase_c"/>
    <property type="match status" value="1"/>
</dbReference>
<dbReference type="InterPro" id="IPR051315">
    <property type="entry name" value="Bact_Chemotaxis_CheA"/>
</dbReference>
<dbReference type="EC" id="2.7.13.3" evidence="2"/>
<evidence type="ECO:0000259" key="11">
    <source>
        <dbReference type="PROSITE" id="PS50109"/>
    </source>
</evidence>
<keyword evidence="13" id="KW-1185">Reference proteome</keyword>
<dbReference type="InterPro" id="IPR028976">
    <property type="entry name" value="CheC-like_sf"/>
</dbReference>
<dbReference type="Proteomes" id="UP001165962">
    <property type="component" value="Unassembled WGS sequence"/>
</dbReference>
<comment type="caution">
    <text evidence="12">The sequence shown here is derived from an EMBL/GenBank/DDBJ whole genome shotgun (WGS) entry which is preliminary data.</text>
</comment>
<keyword evidence="4" id="KW-0808">Transferase</keyword>
<dbReference type="InterPro" id="IPR003594">
    <property type="entry name" value="HATPase_dom"/>
</dbReference>
<keyword evidence="3" id="KW-0145">Chemotaxis</keyword>
<evidence type="ECO:0000256" key="1">
    <source>
        <dbReference type="ARBA" id="ARBA00000085"/>
    </source>
</evidence>
<evidence type="ECO:0000256" key="2">
    <source>
        <dbReference type="ARBA" id="ARBA00012438"/>
    </source>
</evidence>
<evidence type="ECO:0000313" key="13">
    <source>
        <dbReference type="Proteomes" id="UP001165962"/>
    </source>
</evidence>
<name>A0ABX0J2Q3_9BACL</name>
<dbReference type="EMBL" id="JAAOIW010000004">
    <property type="protein sequence ID" value="NHN30637.1"/>
    <property type="molecule type" value="Genomic_DNA"/>
</dbReference>
<keyword evidence="9" id="KW-0175">Coiled coil</keyword>
<organism evidence="12 13">
    <name type="scientific">Paenibacillus agricola</name>
    <dbReference type="NCBI Taxonomy" id="2716264"/>
    <lineage>
        <taxon>Bacteria</taxon>
        <taxon>Bacillati</taxon>
        <taxon>Bacillota</taxon>
        <taxon>Bacilli</taxon>
        <taxon>Bacillales</taxon>
        <taxon>Paenibacillaceae</taxon>
        <taxon>Paenibacillus</taxon>
    </lineage>
</organism>